<name>A0A8J3F7A2_9ACTN</name>
<dbReference type="SUPFAM" id="SSF49299">
    <property type="entry name" value="PKD domain"/>
    <property type="match status" value="1"/>
</dbReference>
<dbReference type="InterPro" id="IPR035986">
    <property type="entry name" value="PKD_dom_sf"/>
</dbReference>
<sequence>MVRPWQRLGRRATVATAVAGTLVLSAAAAVVAVPVPPGSPRAGSLIEVGPIAEHGFPSWYRDSAGLRLEPCLSPADALCPVPTEELPDPEAPVSYPDNFPGEFFYQLAGASLALSTGADATIGMDLEGAWAAERVNPGDEMVFGRVRIRFDAVEGEKYRITHPYGVDEIVADDRGVNMTEDIGTTPGAFGQAMTSRIGPFLRWDPTVAPAAPAGYTGDPGVDHRVVGSPYGTNFVRIERINDAGAVLAELGRTDQFSVQGKYATNGGVEIDQATYSVGANGSGVIEVYAHSEPGQSIQLKADPALGLHATGLRNDGSRYYGRFPVTGPLPAGASITVVNAGDVPVATRTRKLVDVLTVSRAAYDSDARRLTVTATSSDADATPPALSVTGFGPITAAGFTGVHAPPATVTVTSSAGGTVTVPITGSGAAFAPSVPVAAPVAPTTGVIGQRIVLNGAGSLGEITSYVWRQTAGPAVTLATPNTARAEFTPTVAGTYSFTLTVTGPGGASTPVPVSMVISPTVPPMVSNAGPDQTVRRGLAVTLDGRATVNANTLSWRQTAGPTVTLTGADTARPTFTMPLVPLPAAPGPNPAYTANLAPLVFALTATGPGGTATDTVTIAPQAETLTGITARWRNRGEWRIAGTSSIAGAQRIAVVLGPNANGRVIGVATVDAAGAFALRTTTPAPGTIRTVTLVSTLGGRAIGAPVTVTN</sequence>
<dbReference type="GO" id="GO:0005975">
    <property type="term" value="P:carbohydrate metabolic process"/>
    <property type="evidence" value="ECO:0007669"/>
    <property type="project" value="UniProtKB-ARBA"/>
</dbReference>
<evidence type="ECO:0000313" key="3">
    <source>
        <dbReference type="Proteomes" id="UP000649739"/>
    </source>
</evidence>
<dbReference type="Pfam" id="PF22352">
    <property type="entry name" value="K319L-like_PKD"/>
    <property type="match status" value="1"/>
</dbReference>
<keyword evidence="3" id="KW-1185">Reference proteome</keyword>
<protein>
    <recommendedName>
        <fullName evidence="4">PKD domain-containing protein</fullName>
    </recommendedName>
</protein>
<dbReference type="AlphaFoldDB" id="A0A8J3F7A2"/>
<comment type="caution">
    <text evidence="2">The sequence shown here is derived from an EMBL/GenBank/DDBJ whole genome shotgun (WGS) entry which is preliminary data.</text>
</comment>
<reference evidence="2" key="2">
    <citation type="submission" date="2020-09" db="EMBL/GenBank/DDBJ databases">
        <authorList>
            <person name="Sun Q."/>
            <person name="Ohkuma M."/>
        </authorList>
    </citation>
    <scope>NUCLEOTIDE SEQUENCE</scope>
    <source>
        <strain evidence="2">JCM 3090</strain>
    </source>
</reference>
<gene>
    <name evidence="2" type="ORF">GCM10010123_15660</name>
</gene>
<dbReference type="EMBL" id="BMQB01000003">
    <property type="protein sequence ID" value="GGJ86948.1"/>
    <property type="molecule type" value="Genomic_DNA"/>
</dbReference>
<evidence type="ECO:0000256" key="1">
    <source>
        <dbReference type="SAM" id="SignalP"/>
    </source>
</evidence>
<reference evidence="2" key="1">
    <citation type="journal article" date="2014" name="Int. J. Syst. Evol. Microbiol.">
        <title>Complete genome sequence of Corynebacterium casei LMG S-19264T (=DSM 44701T), isolated from a smear-ripened cheese.</title>
        <authorList>
            <consortium name="US DOE Joint Genome Institute (JGI-PGF)"/>
            <person name="Walter F."/>
            <person name="Albersmeier A."/>
            <person name="Kalinowski J."/>
            <person name="Ruckert C."/>
        </authorList>
    </citation>
    <scope>NUCLEOTIDE SEQUENCE</scope>
    <source>
        <strain evidence="2">JCM 3090</strain>
    </source>
</reference>
<dbReference type="Gene3D" id="2.60.40.10">
    <property type="entry name" value="Immunoglobulins"/>
    <property type="match status" value="2"/>
</dbReference>
<feature type="signal peptide" evidence="1">
    <location>
        <begin position="1"/>
        <end position="28"/>
    </location>
</feature>
<organism evidence="2 3">
    <name type="scientific">Pilimelia anulata</name>
    <dbReference type="NCBI Taxonomy" id="53371"/>
    <lineage>
        <taxon>Bacteria</taxon>
        <taxon>Bacillati</taxon>
        <taxon>Actinomycetota</taxon>
        <taxon>Actinomycetes</taxon>
        <taxon>Micromonosporales</taxon>
        <taxon>Micromonosporaceae</taxon>
        <taxon>Pilimelia</taxon>
    </lineage>
</organism>
<proteinExistence type="predicted"/>
<keyword evidence="1" id="KW-0732">Signal</keyword>
<evidence type="ECO:0008006" key="4">
    <source>
        <dbReference type="Google" id="ProtNLM"/>
    </source>
</evidence>
<evidence type="ECO:0000313" key="2">
    <source>
        <dbReference type="EMBL" id="GGJ86948.1"/>
    </source>
</evidence>
<dbReference type="Proteomes" id="UP000649739">
    <property type="component" value="Unassembled WGS sequence"/>
</dbReference>
<dbReference type="InterPro" id="IPR013783">
    <property type="entry name" value="Ig-like_fold"/>
</dbReference>
<accession>A0A8J3F7A2</accession>
<feature type="chain" id="PRO_5035160850" description="PKD domain-containing protein" evidence="1">
    <location>
        <begin position="29"/>
        <end position="710"/>
    </location>
</feature>
<dbReference type="RefSeq" id="WP_189169414.1">
    <property type="nucleotide sequence ID" value="NZ_BMQB01000003.1"/>
</dbReference>